<feature type="compositionally biased region" description="Low complexity" evidence="1">
    <location>
        <begin position="24"/>
        <end position="37"/>
    </location>
</feature>
<feature type="compositionally biased region" description="Pro residues" evidence="1">
    <location>
        <begin position="135"/>
        <end position="144"/>
    </location>
</feature>
<organism evidence="2 3">
    <name type="scientific">Isoptericola hypogeus</name>
    <dbReference type="NCBI Taxonomy" id="300179"/>
    <lineage>
        <taxon>Bacteria</taxon>
        <taxon>Bacillati</taxon>
        <taxon>Actinomycetota</taxon>
        <taxon>Actinomycetes</taxon>
        <taxon>Micrococcales</taxon>
        <taxon>Promicromonosporaceae</taxon>
        <taxon>Isoptericola</taxon>
    </lineage>
</organism>
<sequence>MDGIEHDDGGRGERPHVPGPRPVPGATGSPPGATPGSWDGEDDRIARFSGVVGEVSDPLTWGLDLEDEALTGLADEQDPTCERFVRAYRCFTGEALEVETLRTAVPDDEVEDVVRAACSGALAAPLHADIAAPVEPEPTRPAPADPDRADPEHAGPEHAGPEHAGPSPADAGAVAADFADAYQDYRSAMRALVAEVDEAPLVTGVFGVDGADAESVAVTARRTTAVYVTAAGRALVVTGPADLVDRVDVVTQPVNTLLSGRGRPPGGEPDATDA</sequence>
<gene>
    <name evidence="2" type="ORF">GCM10009809_11930</name>
</gene>
<reference evidence="2 3" key="1">
    <citation type="journal article" date="2019" name="Int. J. Syst. Evol. Microbiol.">
        <title>The Global Catalogue of Microorganisms (GCM) 10K type strain sequencing project: providing services to taxonomists for standard genome sequencing and annotation.</title>
        <authorList>
            <consortium name="The Broad Institute Genomics Platform"/>
            <consortium name="The Broad Institute Genome Sequencing Center for Infectious Disease"/>
            <person name="Wu L."/>
            <person name="Ma J."/>
        </authorList>
    </citation>
    <scope>NUCLEOTIDE SEQUENCE [LARGE SCALE GENOMIC DNA]</scope>
    <source>
        <strain evidence="2 3">JCM 15589</strain>
    </source>
</reference>
<feature type="region of interest" description="Disordered" evidence="1">
    <location>
        <begin position="133"/>
        <end position="171"/>
    </location>
</feature>
<feature type="region of interest" description="Disordered" evidence="1">
    <location>
        <begin position="1"/>
        <end position="43"/>
    </location>
</feature>
<dbReference type="RefSeq" id="WP_344246609.1">
    <property type="nucleotide sequence ID" value="NZ_BAAAPM010000003.1"/>
</dbReference>
<evidence type="ECO:0000313" key="2">
    <source>
        <dbReference type="EMBL" id="GAA1717597.1"/>
    </source>
</evidence>
<protein>
    <submittedName>
        <fullName evidence="2">Uncharacterized protein</fullName>
    </submittedName>
</protein>
<dbReference type="EMBL" id="BAAAPM010000003">
    <property type="protein sequence ID" value="GAA1717597.1"/>
    <property type="molecule type" value="Genomic_DNA"/>
</dbReference>
<comment type="caution">
    <text evidence="2">The sequence shown here is derived from an EMBL/GenBank/DDBJ whole genome shotgun (WGS) entry which is preliminary data.</text>
</comment>
<feature type="compositionally biased region" description="Basic and acidic residues" evidence="1">
    <location>
        <begin position="145"/>
        <end position="161"/>
    </location>
</feature>
<accession>A0ABN2J4I6</accession>
<proteinExistence type="predicted"/>
<keyword evidence="3" id="KW-1185">Reference proteome</keyword>
<name>A0ABN2J4I6_9MICO</name>
<evidence type="ECO:0000313" key="3">
    <source>
        <dbReference type="Proteomes" id="UP001501138"/>
    </source>
</evidence>
<feature type="compositionally biased region" description="Basic and acidic residues" evidence="1">
    <location>
        <begin position="1"/>
        <end position="16"/>
    </location>
</feature>
<dbReference type="Proteomes" id="UP001501138">
    <property type="component" value="Unassembled WGS sequence"/>
</dbReference>
<evidence type="ECO:0000256" key="1">
    <source>
        <dbReference type="SAM" id="MobiDB-lite"/>
    </source>
</evidence>